<proteinExistence type="predicted"/>
<name>A0AAN7BLN5_9PEZI</name>
<protein>
    <submittedName>
        <fullName evidence="2">Uncharacterized protein</fullName>
    </submittedName>
</protein>
<comment type="caution">
    <text evidence="2">The sequence shown here is derived from an EMBL/GenBank/DDBJ whole genome shotgun (WGS) entry which is preliminary data.</text>
</comment>
<keyword evidence="3" id="KW-1185">Reference proteome</keyword>
<evidence type="ECO:0000313" key="2">
    <source>
        <dbReference type="EMBL" id="KAK4225705.1"/>
    </source>
</evidence>
<gene>
    <name evidence="2" type="ORF">QBC38DRAFT_482315</name>
</gene>
<reference evidence="2" key="1">
    <citation type="journal article" date="2023" name="Mol. Phylogenet. Evol.">
        <title>Genome-scale phylogeny and comparative genomics of the fungal order Sordariales.</title>
        <authorList>
            <person name="Hensen N."/>
            <person name="Bonometti L."/>
            <person name="Westerberg I."/>
            <person name="Brannstrom I.O."/>
            <person name="Guillou S."/>
            <person name="Cros-Aarteil S."/>
            <person name="Calhoun S."/>
            <person name="Haridas S."/>
            <person name="Kuo A."/>
            <person name="Mondo S."/>
            <person name="Pangilinan J."/>
            <person name="Riley R."/>
            <person name="LaButti K."/>
            <person name="Andreopoulos B."/>
            <person name="Lipzen A."/>
            <person name="Chen C."/>
            <person name="Yan M."/>
            <person name="Daum C."/>
            <person name="Ng V."/>
            <person name="Clum A."/>
            <person name="Steindorff A."/>
            <person name="Ohm R.A."/>
            <person name="Martin F."/>
            <person name="Silar P."/>
            <person name="Natvig D.O."/>
            <person name="Lalanne C."/>
            <person name="Gautier V."/>
            <person name="Ament-Velasquez S.L."/>
            <person name="Kruys A."/>
            <person name="Hutchinson M.I."/>
            <person name="Powell A.J."/>
            <person name="Barry K."/>
            <person name="Miller A.N."/>
            <person name="Grigoriev I.V."/>
            <person name="Debuchy R."/>
            <person name="Gladieux P."/>
            <person name="Hiltunen Thoren M."/>
            <person name="Johannesson H."/>
        </authorList>
    </citation>
    <scope>NUCLEOTIDE SEQUENCE</scope>
    <source>
        <strain evidence="2">CBS 990.96</strain>
    </source>
</reference>
<feature type="region of interest" description="Disordered" evidence="1">
    <location>
        <begin position="110"/>
        <end position="134"/>
    </location>
</feature>
<dbReference type="AlphaFoldDB" id="A0AAN7BLN5"/>
<evidence type="ECO:0000313" key="3">
    <source>
        <dbReference type="Proteomes" id="UP001301958"/>
    </source>
</evidence>
<sequence>MAVILYNPIASGCPVATQCVNQVAGYYDHNPVAQLSSCQSLFGFPAVPTVTIPSDQNKFLTLTSTYTDVVIVVTTSTAYSTAEETSTAWETSYTTATEYTTTITSTITAAPSSAAETLPPARKKLKRRGGCKPSTSSTLAPNYCSDVAEYSAACACIEPQPVTETATSAITSVAEETITVSSVSTQETVVTVGVTTVVLKPATTTIATTLSTQTVAIVTATSAAPPLATMFALFLVGGNSGWGIVTQAVPGTGTGAQVQALDVISTGGSALVMEMDASTDALKVSGARKNTHNLYVRFAAGDQTQGQLLFVTSAYVGTETAGVTWEKTRCSIYQNESNTLMLRCNAGNDLSRIWHCSGNNNRIFLANPSVPVPQGCIEVTLRVLKLG</sequence>
<dbReference type="Proteomes" id="UP001301958">
    <property type="component" value="Unassembled WGS sequence"/>
</dbReference>
<dbReference type="EMBL" id="MU865361">
    <property type="protein sequence ID" value="KAK4225705.1"/>
    <property type="molecule type" value="Genomic_DNA"/>
</dbReference>
<evidence type="ECO:0000256" key="1">
    <source>
        <dbReference type="SAM" id="MobiDB-lite"/>
    </source>
</evidence>
<feature type="compositionally biased region" description="Basic residues" evidence="1">
    <location>
        <begin position="121"/>
        <end position="130"/>
    </location>
</feature>
<reference evidence="2" key="2">
    <citation type="submission" date="2023-05" db="EMBL/GenBank/DDBJ databases">
        <authorList>
            <consortium name="Lawrence Berkeley National Laboratory"/>
            <person name="Steindorff A."/>
            <person name="Hensen N."/>
            <person name="Bonometti L."/>
            <person name="Westerberg I."/>
            <person name="Brannstrom I.O."/>
            <person name="Guillou S."/>
            <person name="Cros-Aarteil S."/>
            <person name="Calhoun S."/>
            <person name="Haridas S."/>
            <person name="Kuo A."/>
            <person name="Mondo S."/>
            <person name="Pangilinan J."/>
            <person name="Riley R."/>
            <person name="Labutti K."/>
            <person name="Andreopoulos B."/>
            <person name="Lipzen A."/>
            <person name="Chen C."/>
            <person name="Yanf M."/>
            <person name="Daum C."/>
            <person name="Ng V."/>
            <person name="Clum A."/>
            <person name="Ohm R."/>
            <person name="Martin F."/>
            <person name="Silar P."/>
            <person name="Natvig D."/>
            <person name="Lalanne C."/>
            <person name="Gautier V."/>
            <person name="Ament-Velasquez S.L."/>
            <person name="Kruys A."/>
            <person name="Hutchinson M.I."/>
            <person name="Powell A.J."/>
            <person name="Barry K."/>
            <person name="Miller A.N."/>
            <person name="Grigoriev I.V."/>
            <person name="Debuchy R."/>
            <person name="Gladieux P."/>
            <person name="Thoren M.H."/>
            <person name="Johannesson H."/>
        </authorList>
    </citation>
    <scope>NUCLEOTIDE SEQUENCE</scope>
    <source>
        <strain evidence="2">CBS 990.96</strain>
    </source>
</reference>
<accession>A0AAN7BLN5</accession>
<organism evidence="2 3">
    <name type="scientific">Podospora fimiseda</name>
    <dbReference type="NCBI Taxonomy" id="252190"/>
    <lineage>
        <taxon>Eukaryota</taxon>
        <taxon>Fungi</taxon>
        <taxon>Dikarya</taxon>
        <taxon>Ascomycota</taxon>
        <taxon>Pezizomycotina</taxon>
        <taxon>Sordariomycetes</taxon>
        <taxon>Sordariomycetidae</taxon>
        <taxon>Sordariales</taxon>
        <taxon>Podosporaceae</taxon>
        <taxon>Podospora</taxon>
    </lineage>
</organism>